<name>A0A3S0HXT1_9PROT</name>
<keyword evidence="2" id="KW-1185">Reference proteome</keyword>
<dbReference type="RefSeq" id="WP_126619073.1">
    <property type="nucleotide sequence ID" value="NZ_JBHUCY010000078.1"/>
</dbReference>
<comment type="caution">
    <text evidence="1">The sequence shown here is derived from an EMBL/GenBank/DDBJ whole genome shotgun (WGS) entry which is preliminary data.</text>
</comment>
<organism evidence="1 2">
    <name type="scientific">Azospirillum griseum</name>
    <dbReference type="NCBI Taxonomy" id="2496639"/>
    <lineage>
        <taxon>Bacteria</taxon>
        <taxon>Pseudomonadati</taxon>
        <taxon>Pseudomonadota</taxon>
        <taxon>Alphaproteobacteria</taxon>
        <taxon>Rhodospirillales</taxon>
        <taxon>Azospirillaceae</taxon>
        <taxon>Azospirillum</taxon>
    </lineage>
</organism>
<dbReference type="Proteomes" id="UP000277007">
    <property type="component" value="Unassembled WGS sequence"/>
</dbReference>
<evidence type="ECO:0000313" key="1">
    <source>
        <dbReference type="EMBL" id="RTR16452.1"/>
    </source>
</evidence>
<dbReference type="EMBL" id="RXMA01000025">
    <property type="protein sequence ID" value="RTR16452.1"/>
    <property type="molecule type" value="Genomic_DNA"/>
</dbReference>
<gene>
    <name evidence="1" type="ORF">EJ903_20875</name>
</gene>
<sequence>MPILDQPCAPEHPAWNLPEFDRPTVHHPTIGSHELEPDEIAVIAVHQRLSPAEAIRRGAELMREPWGHAALRQMVWDLLCIARRRDHDVDAAHLSALYRRVCGRFANPQDRRKSLSRSSHPFPCNTLC</sequence>
<dbReference type="OrthoDB" id="5625447at2"/>
<protein>
    <submittedName>
        <fullName evidence="1">Uncharacterized protein</fullName>
    </submittedName>
</protein>
<dbReference type="AlphaFoldDB" id="A0A3S0HXT1"/>
<reference evidence="1 2" key="1">
    <citation type="submission" date="2018-12" db="EMBL/GenBank/DDBJ databases">
        <authorList>
            <person name="Yang Y."/>
        </authorList>
    </citation>
    <scope>NUCLEOTIDE SEQUENCE [LARGE SCALE GENOMIC DNA]</scope>
    <source>
        <strain evidence="1 2">L-25-5w-1</strain>
    </source>
</reference>
<evidence type="ECO:0000313" key="2">
    <source>
        <dbReference type="Proteomes" id="UP000277007"/>
    </source>
</evidence>
<proteinExistence type="predicted"/>
<accession>A0A3S0HXT1</accession>